<dbReference type="EMBL" id="JBFNQD010000018">
    <property type="protein sequence ID" value="MEW9309889.1"/>
    <property type="molecule type" value="Genomic_DNA"/>
</dbReference>
<evidence type="ECO:0000313" key="1">
    <source>
        <dbReference type="EMBL" id="MEW9309889.1"/>
    </source>
</evidence>
<evidence type="ECO:0000313" key="2">
    <source>
        <dbReference type="Proteomes" id="UP001555786"/>
    </source>
</evidence>
<comment type="caution">
    <text evidence="1">The sequence shown here is derived from an EMBL/GenBank/DDBJ whole genome shotgun (WGS) entry which is preliminary data.</text>
</comment>
<dbReference type="RefSeq" id="WP_367626470.1">
    <property type="nucleotide sequence ID" value="NZ_JBFNQD010000018.1"/>
</dbReference>
<sequence length="236" mass="26209">MDGQPVFEGQACNVEILALYPIRAEGKAFAIAPYRSGCSGHPDFEGGSLLVTLDAMGKPAKASYWPGKRAGDSWEFSHAKHCIAVERDPRNDRLYCLSYYRSTGEAETWLVRFAVRKGRLVSDNPAFAAGSVATKAGYVDRGINMLQCDKASGQPTYFELSKLAQGPRRRSLRLEVSYADSAVVREACRPDQIWPMKDREGKPLVGFTMVSAANIRRESMIFDTEADLLMRARDSR</sequence>
<gene>
    <name evidence="1" type="ORF">ABXS05_30365</name>
</gene>
<reference evidence="1 2" key="1">
    <citation type="submission" date="2024-07" db="EMBL/GenBank/DDBJ databases">
        <title>Description of Labrys sedimenti sp. nov., isolated from a diclofenac-degrading enrichment culture.</title>
        <authorList>
            <person name="Tancsics A."/>
            <person name="Csepanyi A."/>
        </authorList>
    </citation>
    <scope>NUCLEOTIDE SEQUENCE [LARGE SCALE GENOMIC DNA]</scope>
    <source>
        <strain evidence="1 2">LMG 23578</strain>
    </source>
</reference>
<proteinExistence type="predicted"/>
<protein>
    <submittedName>
        <fullName evidence="1">Uncharacterized protein</fullName>
    </submittedName>
</protein>
<organism evidence="1 2">
    <name type="scientific">Labrys neptuniae</name>
    <dbReference type="NCBI Taxonomy" id="376174"/>
    <lineage>
        <taxon>Bacteria</taxon>
        <taxon>Pseudomonadati</taxon>
        <taxon>Pseudomonadota</taxon>
        <taxon>Alphaproteobacteria</taxon>
        <taxon>Hyphomicrobiales</taxon>
        <taxon>Xanthobacteraceae</taxon>
        <taxon>Labrys</taxon>
    </lineage>
</organism>
<keyword evidence="2" id="KW-1185">Reference proteome</keyword>
<dbReference type="Proteomes" id="UP001555786">
    <property type="component" value="Unassembled WGS sequence"/>
</dbReference>
<name>A0ABV3PX91_9HYPH</name>
<accession>A0ABV3PX91</accession>